<sequence>MASIPFITCFILLLPALIFIAGFTKPVISVPVLIVYAYWLGIQMHQLLKWHRPFRQKINGLKRYFPELTIAVLATTLWLAPSGIGGIGYIHHDANMTNTTFYHLIYDDWPIWFTTEYLGDKFTYQESRPFVYYIGYYLPAALLGKLLGWTLGELSLFLWTWRCTLLVVLHALLYIKRQQIYPKIYLYGLFLFLFCLFGGLDWWANSWLHATTERAELWDVPFLFLSNTRLLYWSSHNSLPVWLLMALLLEHVPETGQTKLLGPAFVSVLIWTPIGLIGAIPFCVLYLLLGTSQQKSNLFNRWSVGLSIVTGLLLATFITSNSFTFPVEWLPTASWLPRFTPKYLLFLGTELITTIGVFLLTRSRSTSR</sequence>
<dbReference type="EMBL" id="CP050063">
    <property type="protein sequence ID" value="QIP15971.1"/>
    <property type="molecule type" value="Genomic_DNA"/>
</dbReference>
<evidence type="ECO:0000313" key="2">
    <source>
        <dbReference type="EMBL" id="QIP15971.1"/>
    </source>
</evidence>
<reference evidence="2 3" key="1">
    <citation type="submission" date="2020-03" db="EMBL/GenBank/DDBJ databases">
        <authorList>
            <person name="Kim M.K."/>
        </authorList>
    </citation>
    <scope>NUCLEOTIDE SEQUENCE [LARGE SCALE GENOMIC DNA]</scope>
    <source>
        <strain evidence="2 3">BT328</strain>
    </source>
</reference>
<accession>A0A6G9AU25</accession>
<organism evidence="2 3">
    <name type="scientific">Spirosoma aureum</name>
    <dbReference type="NCBI Taxonomy" id="2692134"/>
    <lineage>
        <taxon>Bacteria</taxon>
        <taxon>Pseudomonadati</taxon>
        <taxon>Bacteroidota</taxon>
        <taxon>Cytophagia</taxon>
        <taxon>Cytophagales</taxon>
        <taxon>Cytophagaceae</taxon>
        <taxon>Spirosoma</taxon>
    </lineage>
</organism>
<keyword evidence="1" id="KW-0472">Membrane</keyword>
<gene>
    <name evidence="2" type="ORF">G8759_26715</name>
</gene>
<dbReference type="KEGG" id="spib:G8759_26715"/>
<feature type="transmembrane region" description="Helical" evidence="1">
    <location>
        <begin position="68"/>
        <end position="89"/>
    </location>
</feature>
<dbReference type="RefSeq" id="WP_167215280.1">
    <property type="nucleotide sequence ID" value="NZ_CP050063.1"/>
</dbReference>
<keyword evidence="1" id="KW-1133">Transmembrane helix</keyword>
<dbReference type="AlphaFoldDB" id="A0A6G9AU25"/>
<keyword evidence="3" id="KW-1185">Reference proteome</keyword>
<evidence type="ECO:0000256" key="1">
    <source>
        <dbReference type="SAM" id="Phobius"/>
    </source>
</evidence>
<feature type="transmembrane region" description="Helical" evidence="1">
    <location>
        <begin position="156"/>
        <end position="175"/>
    </location>
</feature>
<evidence type="ECO:0000313" key="3">
    <source>
        <dbReference type="Proteomes" id="UP000501802"/>
    </source>
</evidence>
<feature type="transmembrane region" description="Helical" evidence="1">
    <location>
        <begin position="343"/>
        <end position="361"/>
    </location>
</feature>
<name>A0A6G9AU25_9BACT</name>
<feature type="transmembrane region" description="Helical" evidence="1">
    <location>
        <begin position="268"/>
        <end position="290"/>
    </location>
</feature>
<feature type="transmembrane region" description="Helical" evidence="1">
    <location>
        <begin position="130"/>
        <end position="150"/>
    </location>
</feature>
<feature type="transmembrane region" description="Helical" evidence="1">
    <location>
        <begin position="302"/>
        <end position="323"/>
    </location>
</feature>
<keyword evidence="1" id="KW-0812">Transmembrane</keyword>
<feature type="transmembrane region" description="Helical" evidence="1">
    <location>
        <begin position="184"/>
        <end position="204"/>
    </location>
</feature>
<protein>
    <submittedName>
        <fullName evidence="2">Uncharacterized protein</fullName>
    </submittedName>
</protein>
<feature type="transmembrane region" description="Helical" evidence="1">
    <location>
        <begin position="28"/>
        <end position="48"/>
    </location>
</feature>
<proteinExistence type="predicted"/>
<dbReference type="Proteomes" id="UP000501802">
    <property type="component" value="Chromosome"/>
</dbReference>